<evidence type="ECO:0000313" key="2">
    <source>
        <dbReference type="EMBL" id="KRX26268.1"/>
    </source>
</evidence>
<evidence type="ECO:0000256" key="1">
    <source>
        <dbReference type="SAM" id="MobiDB-lite"/>
    </source>
</evidence>
<comment type="caution">
    <text evidence="2">The sequence shown here is derived from an EMBL/GenBank/DDBJ whole genome shotgun (WGS) entry which is preliminary data.</text>
</comment>
<accession>A0A0V0SHU5</accession>
<name>A0A0V0SHU5_9BILA</name>
<organism evidence="2 3">
    <name type="scientific">Trichinella nelsoni</name>
    <dbReference type="NCBI Taxonomy" id="6336"/>
    <lineage>
        <taxon>Eukaryota</taxon>
        <taxon>Metazoa</taxon>
        <taxon>Ecdysozoa</taxon>
        <taxon>Nematoda</taxon>
        <taxon>Enoplea</taxon>
        <taxon>Dorylaimia</taxon>
        <taxon>Trichinellida</taxon>
        <taxon>Trichinellidae</taxon>
        <taxon>Trichinella</taxon>
    </lineage>
</organism>
<sequence>MCSKLSSRKEYTGQNIGPPSRIGRTEIFRFLSRLVDHINSYLASSSSKNVIVKDNAQIRRLSE</sequence>
<reference evidence="2 3" key="1">
    <citation type="submission" date="2015-01" db="EMBL/GenBank/DDBJ databases">
        <title>Evolution of Trichinella species and genotypes.</title>
        <authorList>
            <person name="Korhonen P.K."/>
            <person name="Edoardo P."/>
            <person name="Giuseppe L.R."/>
            <person name="Gasser R.B."/>
        </authorList>
    </citation>
    <scope>NUCLEOTIDE SEQUENCE [LARGE SCALE GENOMIC DNA]</scope>
    <source>
        <strain evidence="2">ISS37</strain>
    </source>
</reference>
<feature type="region of interest" description="Disordered" evidence="1">
    <location>
        <begin position="1"/>
        <end position="21"/>
    </location>
</feature>
<proteinExistence type="predicted"/>
<dbReference type="EMBL" id="JYDL01000008">
    <property type="protein sequence ID" value="KRX26268.1"/>
    <property type="molecule type" value="Genomic_DNA"/>
</dbReference>
<gene>
    <name evidence="2" type="ORF">T07_14272</name>
</gene>
<dbReference type="AlphaFoldDB" id="A0A0V0SHU5"/>
<evidence type="ECO:0000313" key="3">
    <source>
        <dbReference type="Proteomes" id="UP000054630"/>
    </source>
</evidence>
<protein>
    <submittedName>
        <fullName evidence="2">Uncharacterized protein</fullName>
    </submittedName>
</protein>
<keyword evidence="3" id="KW-1185">Reference proteome</keyword>
<dbReference type="Proteomes" id="UP000054630">
    <property type="component" value="Unassembled WGS sequence"/>
</dbReference>